<evidence type="ECO:0000313" key="2">
    <source>
        <dbReference type="EMBL" id="MBF0869810.1"/>
    </source>
</evidence>
<gene>
    <name evidence="2" type="ORF">HKD32_02905</name>
</gene>
<dbReference type="OrthoDB" id="8060768at2"/>
<feature type="region of interest" description="Disordered" evidence="1">
    <location>
        <begin position="103"/>
        <end position="152"/>
    </location>
</feature>
<dbReference type="Proteomes" id="UP000661006">
    <property type="component" value="Unassembled WGS sequence"/>
</dbReference>
<dbReference type="EMBL" id="JABCQN010000001">
    <property type="protein sequence ID" value="MBF0869810.1"/>
    <property type="molecule type" value="Genomic_DNA"/>
</dbReference>
<dbReference type="RefSeq" id="WP_061931555.1">
    <property type="nucleotide sequence ID" value="NZ_JABCQN010000001.1"/>
</dbReference>
<dbReference type="GeneID" id="81473631"/>
<evidence type="ECO:0000313" key="3">
    <source>
        <dbReference type="Proteomes" id="UP000661006"/>
    </source>
</evidence>
<protein>
    <submittedName>
        <fullName evidence="2">Uncharacterized protein</fullName>
    </submittedName>
</protein>
<dbReference type="AlphaFoldDB" id="A0A9Q2FK29"/>
<reference evidence="2" key="1">
    <citation type="submission" date="2020-04" db="EMBL/GenBank/DDBJ databases">
        <authorList>
            <person name="Sombolestani A."/>
        </authorList>
    </citation>
    <scope>NUCLEOTIDE SEQUENCE</scope>
    <source>
        <strain evidence="2">R71697</strain>
    </source>
</reference>
<proteinExistence type="predicted"/>
<name>A0A9Q2FK29_GLUJA</name>
<comment type="caution">
    <text evidence="2">The sequence shown here is derived from an EMBL/GenBank/DDBJ whole genome shotgun (WGS) entry which is preliminary data.</text>
</comment>
<accession>A0A9Q2FK29</accession>
<evidence type="ECO:0000256" key="1">
    <source>
        <dbReference type="SAM" id="MobiDB-lite"/>
    </source>
</evidence>
<sequence length="152" mass="17036">MSDEPENTEAETAGQAQSWNVRIIDLSGASEDDTVEVVKDFMDLMHANAYARAYVRDSIERCRVPGATSKEVLESWFAFGENAEVVDAGEDGWKSSTELEDFAANPATDMERDWRAIDPRRLVDDDEIAGPPDVDDEDDDEDDEDAHEVIRH</sequence>
<feature type="compositionally biased region" description="Acidic residues" evidence="1">
    <location>
        <begin position="124"/>
        <end position="146"/>
    </location>
</feature>
<reference evidence="2" key="2">
    <citation type="submission" date="2020-11" db="EMBL/GenBank/DDBJ databases">
        <title>Description of novel Gluconobacter species.</title>
        <authorList>
            <person name="Cleenwerck I."/>
            <person name="Cnockaert M."/>
            <person name="Borremans W."/>
            <person name="Wieme A.D."/>
            <person name="De Vuyst L."/>
            <person name="Vandamme P."/>
        </authorList>
    </citation>
    <scope>NUCLEOTIDE SEQUENCE</scope>
    <source>
        <strain evidence="2">R71697</strain>
    </source>
</reference>
<organism evidence="2 3">
    <name type="scientific">Gluconobacter japonicus</name>
    <dbReference type="NCBI Taxonomy" id="376620"/>
    <lineage>
        <taxon>Bacteria</taxon>
        <taxon>Pseudomonadati</taxon>
        <taxon>Pseudomonadota</taxon>
        <taxon>Alphaproteobacteria</taxon>
        <taxon>Acetobacterales</taxon>
        <taxon>Acetobacteraceae</taxon>
        <taxon>Gluconobacter</taxon>
    </lineage>
</organism>
<feature type="compositionally biased region" description="Basic and acidic residues" evidence="1">
    <location>
        <begin position="109"/>
        <end position="123"/>
    </location>
</feature>